<dbReference type="EMBL" id="MN740451">
    <property type="protein sequence ID" value="QHU27165.1"/>
    <property type="molecule type" value="Genomic_DNA"/>
</dbReference>
<proteinExistence type="predicted"/>
<name>A0A6C0LAR5_9ZZZZ</name>
<accession>A0A6C0LAR5</accession>
<dbReference type="AlphaFoldDB" id="A0A6C0LAR5"/>
<organism evidence="1">
    <name type="scientific">viral metagenome</name>
    <dbReference type="NCBI Taxonomy" id="1070528"/>
    <lineage>
        <taxon>unclassified sequences</taxon>
        <taxon>metagenomes</taxon>
        <taxon>organismal metagenomes</taxon>
    </lineage>
</organism>
<evidence type="ECO:0000313" key="1">
    <source>
        <dbReference type="EMBL" id="QHU27165.1"/>
    </source>
</evidence>
<reference evidence="1" key="1">
    <citation type="journal article" date="2020" name="Nature">
        <title>Giant virus diversity and host interactions through global metagenomics.</title>
        <authorList>
            <person name="Schulz F."/>
            <person name="Roux S."/>
            <person name="Paez-Espino D."/>
            <person name="Jungbluth S."/>
            <person name="Walsh D.A."/>
            <person name="Denef V.J."/>
            <person name="McMahon K.D."/>
            <person name="Konstantinidis K.T."/>
            <person name="Eloe-Fadrosh E.A."/>
            <person name="Kyrpides N.C."/>
            <person name="Woyke T."/>
        </authorList>
    </citation>
    <scope>NUCLEOTIDE SEQUENCE</scope>
    <source>
        <strain evidence="1">GVMAG-M-3300027763-16</strain>
    </source>
</reference>
<protein>
    <submittedName>
        <fullName evidence="1">Uncharacterized protein</fullName>
    </submittedName>
</protein>
<sequence>MNNCVDIFCVFHGIYGIRYIIKYSIIFLLYKGIIFKNIYK</sequence>